<reference evidence="2 3" key="1">
    <citation type="submission" date="2020-02" db="EMBL/GenBank/DDBJ databases">
        <title>Genome sequencing for Draconibacterium sp. strain M1.</title>
        <authorList>
            <person name="Park S.-J."/>
        </authorList>
    </citation>
    <scope>NUCLEOTIDE SEQUENCE [LARGE SCALE GENOMIC DNA]</scope>
    <source>
        <strain evidence="2 3">M1</strain>
    </source>
</reference>
<dbReference type="Proteomes" id="UP000474630">
    <property type="component" value="Chromosome"/>
</dbReference>
<feature type="domain" description="DUF559" evidence="1">
    <location>
        <begin position="13"/>
        <end position="113"/>
    </location>
</feature>
<dbReference type="RefSeq" id="WP_163344070.1">
    <property type="nucleotide sequence ID" value="NZ_CP048409.1"/>
</dbReference>
<dbReference type="PANTHER" id="PTHR38590:SF1">
    <property type="entry name" value="BLL0828 PROTEIN"/>
    <property type="match status" value="1"/>
</dbReference>
<dbReference type="KEGG" id="drc:G0Q07_00110"/>
<evidence type="ECO:0000313" key="3">
    <source>
        <dbReference type="Proteomes" id="UP000474630"/>
    </source>
</evidence>
<accession>A0A6C0R9A5</accession>
<sequence>MSEDFSNNNYNKNLKEYARKLRSNSTLAEVILWDEVLKQKQLKGYAFLRQRPIGNYIVDFFCKELKMIIELDGTIHRFQKSKDKKREEDLQAMGYNIIRFHNEEILKNIRNVKISLELYIEDIKA</sequence>
<dbReference type="Pfam" id="PF04480">
    <property type="entry name" value="DUF559"/>
    <property type="match status" value="1"/>
</dbReference>
<dbReference type="AlphaFoldDB" id="A0A6C0R9A5"/>
<name>A0A6C0R9A5_9BACT</name>
<dbReference type="Gene3D" id="3.40.960.10">
    <property type="entry name" value="VSR Endonuclease"/>
    <property type="match status" value="1"/>
</dbReference>
<protein>
    <submittedName>
        <fullName evidence="2">DUF559 domain-containing protein</fullName>
    </submittedName>
</protein>
<gene>
    <name evidence="2" type="ORF">G0Q07_00110</name>
</gene>
<dbReference type="EMBL" id="CP048409">
    <property type="protein sequence ID" value="QIA06235.1"/>
    <property type="molecule type" value="Genomic_DNA"/>
</dbReference>
<evidence type="ECO:0000259" key="1">
    <source>
        <dbReference type="Pfam" id="PF04480"/>
    </source>
</evidence>
<dbReference type="InterPro" id="IPR047216">
    <property type="entry name" value="Endonuclease_DUF559_bact"/>
</dbReference>
<dbReference type="InterPro" id="IPR007569">
    <property type="entry name" value="DUF559"/>
</dbReference>
<dbReference type="PANTHER" id="PTHR38590">
    <property type="entry name" value="BLL0828 PROTEIN"/>
    <property type="match status" value="1"/>
</dbReference>
<keyword evidence="3" id="KW-1185">Reference proteome</keyword>
<proteinExistence type="predicted"/>
<evidence type="ECO:0000313" key="2">
    <source>
        <dbReference type="EMBL" id="QIA06235.1"/>
    </source>
</evidence>
<dbReference type="InterPro" id="IPR011335">
    <property type="entry name" value="Restrct_endonuc-II-like"/>
</dbReference>
<dbReference type="SUPFAM" id="SSF52980">
    <property type="entry name" value="Restriction endonuclease-like"/>
    <property type="match status" value="1"/>
</dbReference>
<dbReference type="CDD" id="cd01038">
    <property type="entry name" value="Endonuclease_DUF559"/>
    <property type="match status" value="1"/>
</dbReference>
<organism evidence="2 3">
    <name type="scientific">Draconibacterium halophilum</name>
    <dbReference type="NCBI Taxonomy" id="2706887"/>
    <lineage>
        <taxon>Bacteria</taxon>
        <taxon>Pseudomonadati</taxon>
        <taxon>Bacteroidota</taxon>
        <taxon>Bacteroidia</taxon>
        <taxon>Marinilabiliales</taxon>
        <taxon>Prolixibacteraceae</taxon>
        <taxon>Draconibacterium</taxon>
    </lineage>
</organism>